<reference evidence="3" key="1">
    <citation type="journal article" date="2019" name="Int. J. Syst. Evol. Microbiol.">
        <title>The Global Catalogue of Microorganisms (GCM) 10K type strain sequencing project: providing services to taxonomists for standard genome sequencing and annotation.</title>
        <authorList>
            <consortium name="The Broad Institute Genomics Platform"/>
            <consortium name="The Broad Institute Genome Sequencing Center for Infectious Disease"/>
            <person name="Wu L."/>
            <person name="Ma J."/>
        </authorList>
    </citation>
    <scope>NUCLEOTIDE SEQUENCE [LARGE SCALE GENOMIC DNA]</scope>
    <source>
        <strain evidence="3">JCM 4586</strain>
    </source>
</reference>
<gene>
    <name evidence="2" type="ORF">GCM10010324_56040</name>
</gene>
<evidence type="ECO:0000313" key="2">
    <source>
        <dbReference type="EMBL" id="GGY01922.1"/>
    </source>
</evidence>
<dbReference type="EMBL" id="BMUT01000014">
    <property type="protein sequence ID" value="GGY01922.1"/>
    <property type="molecule type" value="Genomic_DNA"/>
</dbReference>
<dbReference type="Proteomes" id="UP000659223">
    <property type="component" value="Unassembled WGS sequence"/>
</dbReference>
<sequence length="94" mass="9552">MTVKAVLSRETPTAAEPAGHPEPLTVATSITILSGGTVIAGDAACAGSTGPHIAAIAALQRKRTLDLDMALLWLGTPGNLRNLRNGEKPDPGGE</sequence>
<evidence type="ECO:0000313" key="3">
    <source>
        <dbReference type="Proteomes" id="UP000659223"/>
    </source>
</evidence>
<evidence type="ECO:0000256" key="1">
    <source>
        <dbReference type="SAM" id="MobiDB-lite"/>
    </source>
</evidence>
<protein>
    <submittedName>
        <fullName evidence="2">Uncharacterized protein</fullName>
    </submittedName>
</protein>
<comment type="caution">
    <text evidence="2">The sequence shown here is derived from an EMBL/GenBank/DDBJ whole genome shotgun (WGS) entry which is preliminary data.</text>
</comment>
<keyword evidence="3" id="KW-1185">Reference proteome</keyword>
<proteinExistence type="predicted"/>
<feature type="region of interest" description="Disordered" evidence="1">
    <location>
        <begin position="1"/>
        <end position="22"/>
    </location>
</feature>
<organism evidence="2 3">
    <name type="scientific">Streptomyces hiroshimensis</name>
    <dbReference type="NCBI Taxonomy" id="66424"/>
    <lineage>
        <taxon>Bacteria</taxon>
        <taxon>Bacillati</taxon>
        <taxon>Actinomycetota</taxon>
        <taxon>Actinomycetes</taxon>
        <taxon>Kitasatosporales</taxon>
        <taxon>Streptomycetaceae</taxon>
        <taxon>Streptomyces</taxon>
    </lineage>
</organism>
<name>A0ABQ2Z283_9ACTN</name>
<accession>A0ABQ2Z283</accession>